<reference evidence="2" key="1">
    <citation type="submission" date="2020-06" db="EMBL/GenBank/DDBJ databases">
        <title>Whole Genome Sequence of Bradyrhizobium sp. Strain 66S1MB.</title>
        <authorList>
            <person name="Bromfield E."/>
            <person name="Cloutier S."/>
        </authorList>
    </citation>
    <scope>NUCLEOTIDE SEQUENCE</scope>
    <source>
        <strain evidence="2">66S1MB</strain>
    </source>
</reference>
<accession>A0A974AHW2</accession>
<name>A0A974AHW2_9BRAD</name>
<dbReference type="GO" id="GO:0016706">
    <property type="term" value="F:2-oxoglutarate-dependent dioxygenase activity"/>
    <property type="evidence" value="ECO:0007669"/>
    <property type="project" value="UniProtKB-ARBA"/>
</dbReference>
<protein>
    <submittedName>
        <fullName evidence="2">TauD/TfdA family dioxygenase</fullName>
    </submittedName>
</protein>
<dbReference type="Gene3D" id="3.60.130.10">
    <property type="entry name" value="Clavaminate synthase-like"/>
    <property type="match status" value="1"/>
</dbReference>
<organism evidence="2">
    <name type="scientific">Bradyrhizobium quebecense</name>
    <dbReference type="NCBI Taxonomy" id="2748629"/>
    <lineage>
        <taxon>Bacteria</taxon>
        <taxon>Pseudomonadati</taxon>
        <taxon>Pseudomonadota</taxon>
        <taxon>Alphaproteobacteria</taxon>
        <taxon>Hyphomicrobiales</taxon>
        <taxon>Nitrobacteraceae</taxon>
        <taxon>Bradyrhizobium</taxon>
    </lineage>
</organism>
<sequence>MQTNRTTVVQFTGKANLVDRVLQDGWFKSTATAMGYDMLSAPENIAKLLGNPIMGRAGQKIEPLIPTAPARANAKSLSVVHGLGSFPMHTDGAHRLQPPRFVVLVCASPGRSPVPTTLMRFRDLQIGTSERAQLETAPFLVRNGRRSFYSTICSRSRPFIRFDAGCMVPQSSESETSVKLIAHRANEVGFAPVHWRTGDVLVIDNWNVLHGRGLGVSEASSDRKLLRVSVQ</sequence>
<dbReference type="EMBL" id="JABWSX010000004">
    <property type="protein sequence ID" value="NVL12136.1"/>
    <property type="molecule type" value="Genomic_DNA"/>
</dbReference>
<dbReference type="InterPro" id="IPR042098">
    <property type="entry name" value="TauD-like_sf"/>
</dbReference>
<evidence type="ECO:0000313" key="2">
    <source>
        <dbReference type="EMBL" id="NVL12136.1"/>
    </source>
</evidence>
<dbReference type="SUPFAM" id="SSF51197">
    <property type="entry name" value="Clavaminate synthase-like"/>
    <property type="match status" value="1"/>
</dbReference>
<dbReference type="AlphaFoldDB" id="A0A974AHW2"/>
<evidence type="ECO:0000256" key="1">
    <source>
        <dbReference type="ARBA" id="ARBA00023002"/>
    </source>
</evidence>
<gene>
    <name evidence="2" type="ORF">HU230_42370</name>
</gene>
<proteinExistence type="predicted"/>
<comment type="caution">
    <text evidence="2">The sequence shown here is derived from an EMBL/GenBank/DDBJ whole genome shotgun (WGS) entry which is preliminary data.</text>
</comment>
<keyword evidence="2" id="KW-0223">Dioxygenase</keyword>
<keyword evidence="1" id="KW-0560">Oxidoreductase</keyword>